<feature type="compositionally biased region" description="Low complexity" evidence="3">
    <location>
        <begin position="75"/>
        <end position="201"/>
    </location>
</feature>
<evidence type="ECO:0000256" key="2">
    <source>
        <dbReference type="SAM" id="Coils"/>
    </source>
</evidence>
<evidence type="ECO:0000313" key="5">
    <source>
        <dbReference type="Proteomes" id="UP000078561"/>
    </source>
</evidence>
<feature type="coiled-coil region" evidence="2">
    <location>
        <begin position="214"/>
        <end position="241"/>
    </location>
</feature>
<feature type="coiled-coil region" evidence="2">
    <location>
        <begin position="408"/>
        <end position="442"/>
    </location>
</feature>
<name>A0A163JKN8_ABSGL</name>
<feature type="coiled-coil region" evidence="2">
    <location>
        <begin position="1123"/>
        <end position="1150"/>
    </location>
</feature>
<feature type="region of interest" description="Disordered" evidence="3">
    <location>
        <begin position="1"/>
        <end position="212"/>
    </location>
</feature>
<feature type="coiled-coil region" evidence="2">
    <location>
        <begin position="271"/>
        <end position="358"/>
    </location>
</feature>
<evidence type="ECO:0000313" key="4">
    <source>
        <dbReference type="EMBL" id="SAM00024.1"/>
    </source>
</evidence>
<dbReference type="EMBL" id="LT553105">
    <property type="protein sequence ID" value="SAM00024.1"/>
    <property type="molecule type" value="Genomic_DNA"/>
</dbReference>
<feature type="coiled-coil region" evidence="2">
    <location>
        <begin position="842"/>
        <end position="869"/>
    </location>
</feature>
<keyword evidence="1 2" id="KW-0175">Coiled coil</keyword>
<feature type="region of interest" description="Disordered" evidence="3">
    <location>
        <begin position="1159"/>
        <end position="1181"/>
    </location>
</feature>
<gene>
    <name evidence="4" type="primary">ABSGL_05690.1 scaffold 7421</name>
</gene>
<accession>A0A163JKN8</accession>
<sequence>MERSSATVTRRPSTAQPSSASTTTRTKLKPSASTLRGSNGATRPITASSKSPVAPSPTPTATSSIRRGLKSQDGTTPTASASRRTSTSSASIRSAASPVPTQSSTLSRRSTTATPTSTSTLGRTAPTSTLSRRASSASTTTSTTSTTRRKSTLSSSTNGSSPGTPTPSISRRIGATPTASSSVTSSSRTSSSSTAARSPASQPTTIDEEDDDPLSLIQAEIDTLTDQLKAMEQQMSDNQDRILTSQTEIDELHKVLDDAQSQQEERLLESVVDMTEQLKEQETTRDEALARLAEWQAQAQAQAEMVRQLEEMEVAYRDEMETLRDTLQNENDQLESSLNDMAKKVDELEESSGALREEIQGMHKSHQARMTTLSNQLHQEHSEEWNALTQTLDKELEEKENSSEWADVANKRKEMVDLERSIQALEEKRAGMDQEFTRHQAELKMDLTSKLEAITASHENEITHASKHHKNQMAELETEHSDQITSIKSQYQSDIDASSSLANLGDNDDLKKMALDIQANLEAEHEQKLEATRQEQKSRLDLVQSQLDDMVNQLESLKAATSQEHDLKKQFLEQQLNDERALMITQLETDFAAKLDALVKSHQTALDDHRIQLEQDHLPRIESLKNEHNQIHSALVDEHDRKVLELQASTAAGVRASTERQVRAEFETDIATLTRNHQQALEDLQSDHRVASKAFEESLEKAKQAHQTTKGTSTSQHQDQNEATAMEKSENDNIELIRAQIQASLNQVHAATIAKHVAEHESRLGEMKRDHILQKDRTLEKMTKEFDSQVNDIKSQNDETIHSTQQEHDTYINGLLAASKNTLIEKQVELTNQHEAVKDQLRQTHSSQIESASEELDRHTSQRKALDQIQTQLMDEVAAFKISSTKELQDRKTTMDDNAMKASAHLEAAHHAKLDDIKAKHQETLDTLLAEYQHDIESQSQHISPQPDMEDALADSYKEQIDRFILEQESKAAALSDTLNRLMEQNKALENEQQSQLHALQQEWTTRLEDATRSAEQLSETTLLNEPIRTHMHGEAKKSHDELVAAHSRSLESLVASHTLALDQLAKDHDTEMAELDLKLQPMLEEQTHWMEHIKKLEQDHDTQIKTMTETHDNSVAAHTEETSAKQADLERYQTELDQVRKQLLGVQADLQLKAERRDELQKQLGDAPPPVSMNNQPSSSTFDQDILAKQNTLRALELEIQQLEDKHRRQIEEQNSADHAVIKQNEKTVHDLVIQHQQEIEKMHRHLQHLLDVKDDEINNVSYRLKTVTSSRQKDINNLQTKQRGKVHSLEEQQKQVKDALATRTAAYDRLATQQQALKVNFDQGAQNVAALTREKQEMQSTVATYKAENTHLLQTIHQLQSKMHKIQLG</sequence>
<evidence type="ECO:0000256" key="3">
    <source>
        <dbReference type="SAM" id="MobiDB-lite"/>
    </source>
</evidence>
<dbReference type="Proteomes" id="UP000078561">
    <property type="component" value="Unassembled WGS sequence"/>
</dbReference>
<protein>
    <submittedName>
        <fullName evidence="4">Uncharacterized protein</fullName>
    </submittedName>
</protein>
<feature type="region of interest" description="Disordered" evidence="3">
    <location>
        <begin position="692"/>
        <end position="728"/>
    </location>
</feature>
<dbReference type="PANTHER" id="PTHR18870">
    <property type="entry name" value="PROTEIN TAG-278-RELATED"/>
    <property type="match status" value="1"/>
</dbReference>
<feature type="compositionally biased region" description="Low complexity" evidence="3">
    <location>
        <begin position="10"/>
        <end position="25"/>
    </location>
</feature>
<dbReference type="STRING" id="4829.A0A163JKN8"/>
<dbReference type="PANTHER" id="PTHR18870:SF9">
    <property type="entry name" value="PROTEIN TAG-278-RELATED"/>
    <property type="match status" value="1"/>
</dbReference>
<dbReference type="OMA" id="ELAQQWE"/>
<dbReference type="InParanoid" id="A0A163JKN8"/>
<feature type="coiled-coil region" evidence="2">
    <location>
        <begin position="1187"/>
        <end position="1214"/>
    </location>
</feature>
<feature type="coiled-coil region" evidence="2">
    <location>
        <begin position="526"/>
        <end position="560"/>
    </location>
</feature>
<feature type="compositionally biased region" description="Polar residues" evidence="3">
    <location>
        <begin position="31"/>
        <end position="41"/>
    </location>
</feature>
<feature type="coiled-coil region" evidence="2">
    <location>
        <begin position="965"/>
        <end position="1021"/>
    </location>
</feature>
<evidence type="ECO:0000256" key="1">
    <source>
        <dbReference type="ARBA" id="ARBA00023054"/>
    </source>
</evidence>
<feature type="compositionally biased region" description="Basic and acidic residues" evidence="3">
    <location>
        <begin position="692"/>
        <end position="703"/>
    </location>
</feature>
<keyword evidence="5" id="KW-1185">Reference proteome</keyword>
<feature type="compositionally biased region" description="Low complexity" evidence="3">
    <location>
        <begin position="46"/>
        <end position="64"/>
    </location>
</feature>
<reference evidence="4" key="1">
    <citation type="submission" date="2016-04" db="EMBL/GenBank/DDBJ databases">
        <authorList>
            <person name="Evans L.H."/>
            <person name="Alamgir A."/>
            <person name="Owens N."/>
            <person name="Weber N.D."/>
            <person name="Virtaneva K."/>
            <person name="Barbian K."/>
            <person name="Babar A."/>
            <person name="Rosenke K."/>
        </authorList>
    </citation>
    <scope>NUCLEOTIDE SEQUENCE [LARGE SCALE GENOMIC DNA]</scope>
    <source>
        <strain evidence="4">CBS 101.48</strain>
    </source>
</reference>
<feature type="compositionally biased region" description="Polar residues" evidence="3">
    <location>
        <begin position="705"/>
        <end position="723"/>
    </location>
</feature>
<proteinExistence type="predicted"/>
<organism evidence="4">
    <name type="scientific">Absidia glauca</name>
    <name type="common">Pin mould</name>
    <dbReference type="NCBI Taxonomy" id="4829"/>
    <lineage>
        <taxon>Eukaryota</taxon>
        <taxon>Fungi</taxon>
        <taxon>Fungi incertae sedis</taxon>
        <taxon>Mucoromycota</taxon>
        <taxon>Mucoromycotina</taxon>
        <taxon>Mucoromycetes</taxon>
        <taxon>Mucorales</taxon>
        <taxon>Cunninghamellaceae</taxon>
        <taxon>Absidia</taxon>
    </lineage>
</organism>
<dbReference type="OrthoDB" id="2289951at2759"/>